<evidence type="ECO:0000313" key="2">
    <source>
        <dbReference type="Proteomes" id="UP001172386"/>
    </source>
</evidence>
<dbReference type="EMBL" id="JAPDRQ010000026">
    <property type="protein sequence ID" value="KAJ9661069.1"/>
    <property type="molecule type" value="Genomic_DNA"/>
</dbReference>
<keyword evidence="2" id="KW-1185">Reference proteome</keyword>
<proteinExistence type="predicted"/>
<reference evidence="1" key="1">
    <citation type="submission" date="2022-10" db="EMBL/GenBank/DDBJ databases">
        <title>Culturing micro-colonial fungi from biological soil crusts in the Mojave desert and describing Neophaeococcomyces mojavensis, and introducing the new genera and species Taxawa tesnikishii.</title>
        <authorList>
            <person name="Kurbessoian T."/>
            <person name="Stajich J.E."/>
        </authorList>
    </citation>
    <scope>NUCLEOTIDE SEQUENCE</scope>
    <source>
        <strain evidence="1">JES_112</strain>
    </source>
</reference>
<protein>
    <submittedName>
        <fullName evidence="1">Uncharacterized protein</fullName>
    </submittedName>
</protein>
<evidence type="ECO:0000313" key="1">
    <source>
        <dbReference type="EMBL" id="KAJ9661069.1"/>
    </source>
</evidence>
<sequence>MPSRLSMTLQGLAVSALTAVGSVVVWTKHSHFEPMDLATDPTIKSLLFSKFNPNKNPPFYDVCVRRIPLSKLDTELIEDARKGGSKLVERFAQGIWAGRGFTIQRLLENYQHKNETTKHQLWTKRDLRESTYPIGTELADHFNVVDRPNSTAILFRCGDSPLKSPDGPRPSDGLFEMSAETNFDSGFAEFRLKTIFYQGEGKAEKAPFAGEWFMPWVHRVYARIWMETGVGNCKKGMFVIE</sequence>
<organism evidence="1 2">
    <name type="scientific">Neophaeococcomyces mojaviensis</name>
    <dbReference type="NCBI Taxonomy" id="3383035"/>
    <lineage>
        <taxon>Eukaryota</taxon>
        <taxon>Fungi</taxon>
        <taxon>Dikarya</taxon>
        <taxon>Ascomycota</taxon>
        <taxon>Pezizomycotina</taxon>
        <taxon>Eurotiomycetes</taxon>
        <taxon>Chaetothyriomycetidae</taxon>
        <taxon>Chaetothyriales</taxon>
        <taxon>Chaetothyriales incertae sedis</taxon>
        <taxon>Neophaeococcomyces</taxon>
    </lineage>
</organism>
<dbReference type="Proteomes" id="UP001172386">
    <property type="component" value="Unassembled WGS sequence"/>
</dbReference>
<name>A0ACC3AFF9_9EURO</name>
<accession>A0ACC3AFF9</accession>
<comment type="caution">
    <text evidence="1">The sequence shown here is derived from an EMBL/GenBank/DDBJ whole genome shotgun (WGS) entry which is preliminary data.</text>
</comment>
<gene>
    <name evidence="1" type="ORF">H2198_002228</name>
</gene>